<accession>A0AAW0IXK4</accession>
<gene>
    <name evidence="1" type="ORF">U0070_025407</name>
</gene>
<dbReference type="EMBL" id="JBBHLL010000081">
    <property type="protein sequence ID" value="KAK7819379.1"/>
    <property type="molecule type" value="Genomic_DNA"/>
</dbReference>
<evidence type="ECO:0000313" key="1">
    <source>
        <dbReference type="EMBL" id="KAK7819379.1"/>
    </source>
</evidence>
<name>A0AAW0IXK4_MYOGA</name>
<evidence type="ECO:0000313" key="2">
    <source>
        <dbReference type="Proteomes" id="UP001488838"/>
    </source>
</evidence>
<sequence>MLFFVERTLKMLLKTYGQNDHTHFGNDDFGSKEKAHQPKTLPLPAINGVTCYANPAVTEPNGHIPFDTVSVVSLQVCSADCLFLLLCRVLFTVKAGVIVLSVFHTFVCVRHTYLRGTSLHSFCSPSGCFNTCVEGTWTLGLGVDCPLRLFNIHEPFS</sequence>
<reference evidence="1 2" key="1">
    <citation type="journal article" date="2023" name="bioRxiv">
        <title>Conserved and derived expression patterns and positive selection on dental genes reveal complex evolutionary context of ever-growing rodent molars.</title>
        <authorList>
            <person name="Calamari Z.T."/>
            <person name="Song A."/>
            <person name="Cohen E."/>
            <person name="Akter M."/>
            <person name="Roy R.D."/>
            <person name="Hallikas O."/>
            <person name="Christensen M.M."/>
            <person name="Li P."/>
            <person name="Marangoni P."/>
            <person name="Jernvall J."/>
            <person name="Klein O.D."/>
        </authorList>
    </citation>
    <scope>NUCLEOTIDE SEQUENCE [LARGE SCALE GENOMIC DNA]</scope>
    <source>
        <strain evidence="1">V071</strain>
    </source>
</reference>
<dbReference type="AlphaFoldDB" id="A0AAW0IXK4"/>
<keyword evidence="2" id="KW-1185">Reference proteome</keyword>
<comment type="caution">
    <text evidence="1">The sequence shown here is derived from an EMBL/GenBank/DDBJ whole genome shotgun (WGS) entry which is preliminary data.</text>
</comment>
<proteinExistence type="predicted"/>
<protein>
    <submittedName>
        <fullName evidence="1">Uncharacterized protein</fullName>
    </submittedName>
</protein>
<dbReference type="Proteomes" id="UP001488838">
    <property type="component" value="Unassembled WGS sequence"/>
</dbReference>
<organism evidence="1 2">
    <name type="scientific">Myodes glareolus</name>
    <name type="common">Bank vole</name>
    <name type="synonym">Clethrionomys glareolus</name>
    <dbReference type="NCBI Taxonomy" id="447135"/>
    <lineage>
        <taxon>Eukaryota</taxon>
        <taxon>Metazoa</taxon>
        <taxon>Chordata</taxon>
        <taxon>Craniata</taxon>
        <taxon>Vertebrata</taxon>
        <taxon>Euteleostomi</taxon>
        <taxon>Mammalia</taxon>
        <taxon>Eutheria</taxon>
        <taxon>Euarchontoglires</taxon>
        <taxon>Glires</taxon>
        <taxon>Rodentia</taxon>
        <taxon>Myomorpha</taxon>
        <taxon>Muroidea</taxon>
        <taxon>Cricetidae</taxon>
        <taxon>Arvicolinae</taxon>
        <taxon>Myodes</taxon>
    </lineage>
</organism>